<dbReference type="SUPFAM" id="SSF158745">
    <property type="entry name" value="LanC-like"/>
    <property type="match status" value="1"/>
</dbReference>
<name>A0ABP1QJV6_9HEXA</name>
<dbReference type="InterPro" id="IPR007822">
    <property type="entry name" value="LANC-like"/>
</dbReference>
<comment type="similarity">
    <text evidence="1">Belongs to the LanC-like protein family.</text>
</comment>
<evidence type="ECO:0008006" key="4">
    <source>
        <dbReference type="Google" id="ProtNLM"/>
    </source>
</evidence>
<dbReference type="Gene3D" id="1.50.10.10">
    <property type="match status" value="1"/>
</dbReference>
<comment type="caution">
    <text evidence="2">The sequence shown here is derived from an EMBL/GenBank/DDBJ whole genome shotgun (WGS) entry which is preliminary data.</text>
</comment>
<protein>
    <recommendedName>
        <fullName evidence="4">LanC-like protein 3</fullName>
    </recommendedName>
</protein>
<evidence type="ECO:0000256" key="1">
    <source>
        <dbReference type="ARBA" id="ARBA00007179"/>
    </source>
</evidence>
<dbReference type="EMBL" id="CAXLJM020000033">
    <property type="protein sequence ID" value="CAL8102070.1"/>
    <property type="molecule type" value="Genomic_DNA"/>
</dbReference>
<evidence type="ECO:0000313" key="2">
    <source>
        <dbReference type="EMBL" id="CAL8102070.1"/>
    </source>
</evidence>
<dbReference type="InterPro" id="IPR020464">
    <property type="entry name" value="LanC-like_prot_euk"/>
</dbReference>
<organism evidence="2 3">
    <name type="scientific">Orchesella dallaii</name>
    <dbReference type="NCBI Taxonomy" id="48710"/>
    <lineage>
        <taxon>Eukaryota</taxon>
        <taxon>Metazoa</taxon>
        <taxon>Ecdysozoa</taxon>
        <taxon>Arthropoda</taxon>
        <taxon>Hexapoda</taxon>
        <taxon>Collembola</taxon>
        <taxon>Entomobryomorpha</taxon>
        <taxon>Entomobryoidea</taxon>
        <taxon>Orchesellidae</taxon>
        <taxon>Orchesellinae</taxon>
        <taxon>Orchesella</taxon>
    </lineage>
</organism>
<gene>
    <name evidence="2" type="ORF">ODALV1_LOCUS11037</name>
</gene>
<proteinExistence type="inferred from homology"/>
<accession>A0ABP1QJV6</accession>
<dbReference type="PANTHER" id="PTHR12736:SF7">
    <property type="entry name" value="LANC-LIKE PROTEIN 3"/>
    <property type="match status" value="1"/>
</dbReference>
<dbReference type="Pfam" id="PF05147">
    <property type="entry name" value="LANC_like"/>
    <property type="match status" value="1"/>
</dbReference>
<reference evidence="2 3" key="1">
    <citation type="submission" date="2024-08" db="EMBL/GenBank/DDBJ databases">
        <authorList>
            <person name="Cucini C."/>
            <person name="Frati F."/>
        </authorList>
    </citation>
    <scope>NUCLEOTIDE SEQUENCE [LARGE SCALE GENOMIC DNA]</scope>
</reference>
<dbReference type="InterPro" id="IPR012341">
    <property type="entry name" value="6hp_glycosidase-like_sf"/>
</dbReference>
<keyword evidence="3" id="KW-1185">Reference proteome</keyword>
<dbReference type="PRINTS" id="PR01951">
    <property type="entry name" value="LANCEUKARYTE"/>
</dbReference>
<dbReference type="PRINTS" id="PR01950">
    <property type="entry name" value="LANCSUPER"/>
</dbReference>
<dbReference type="PANTHER" id="PTHR12736">
    <property type="entry name" value="LANC-LIKE PROTEIN"/>
    <property type="match status" value="1"/>
</dbReference>
<evidence type="ECO:0000313" key="3">
    <source>
        <dbReference type="Proteomes" id="UP001642540"/>
    </source>
</evidence>
<dbReference type="Proteomes" id="UP001642540">
    <property type="component" value="Unassembled WGS sequence"/>
</dbReference>
<dbReference type="CDD" id="cd04794">
    <property type="entry name" value="euk_LANCL"/>
    <property type="match status" value="1"/>
</dbReference>
<dbReference type="SMART" id="SM01260">
    <property type="entry name" value="LANC_like"/>
    <property type="match status" value="1"/>
</dbReference>
<sequence>MSRQRRWFDNPYPDYQSGVEQLPNLENVRKLAMEKVEQVFEKGSRDGDGGLYVGAVGCTYMFLHIMDKLTEQERVKLLPLAINAFQLQSVYFQQNPGNKTDEPAFLLGKAGHYAVGAVLGHITGNQQLTQECLQRFVAAANVCKPIDFFKAGGDELFVGRAGYLCGALWLQQKLGYQPVPREDLKLLWDTIIESGRRYSKQRKSLCPLMFSYYQTEYLGAAHGLTSILQILISFPAFLNENQEAAATIKATIDFYHTLQDPTGNFPCAMDETGPQSRHSDEMLVHWCHGAPGAIYLFAKAYQVYGEQKYLDACMKMGDLMWTRGLLRKGPGICHGVAGNGYVFLVLNQLLEGKDPKQLYRARKFAEFLDCAQFLKEARRPDCPYSLYEGWAGTVCYLMDLLQPLAAEFPFFNLHVN</sequence>